<dbReference type="Proteomes" id="UP000324209">
    <property type="component" value="Chromosome"/>
</dbReference>
<keyword evidence="8" id="KW-0472">Membrane</keyword>
<dbReference type="Gene3D" id="6.10.340.10">
    <property type="match status" value="1"/>
</dbReference>
<keyword evidence="7" id="KW-0175">Coiled coil</keyword>
<dbReference type="InterPro" id="IPR003594">
    <property type="entry name" value="HATPase_dom"/>
</dbReference>
<dbReference type="InterPro" id="IPR004358">
    <property type="entry name" value="Sig_transdc_His_kin-like_C"/>
</dbReference>
<dbReference type="InterPro" id="IPR005467">
    <property type="entry name" value="His_kinase_dom"/>
</dbReference>
<sequence>MGRTDILMMNTETEGPLLRHFRFFYKLFIAFFLTGVIPVALLSSSFALFSGGIVTGSYKQQGLIAIKGMSEDLNTLLERYRHTVYSLSSDDEIIAAILKDADPERSELLALYQKIYRALSGHIDHASLHVISRTGFPSFSTQQIPKSYLNMDDEAAGGLFALARKHPEKSWAVSNHFINERGNIVMMSLCRAVRDFDGTIIAYVVLDINKPYIAQISEEKNQDVFSQILIVNTSQNLVSDLRHSENDGNFSRLPFLSDIPDKLSGSFTKEDLLIIYTPLAVEPFVLVGALPLNIVLSNLSYLIRATLWLLLLCIILAVLLALLVSRSISRPVHSLTLAMGQVEEGDLSVRVSENREDEIGLLLKRFNIMTGQIETLVKETREEQEKLRVAERKALQAQINPHFLYNTLNTIKSIAKLEGIDQITTIVTQMGKLLRHTIDNEKEIVTLAESLVLVESYLSIQKIRFGTRLSYSIRIPEEYSDQPIPKLMLQPLVENAVIHGLEQKMGPGIITLRGWNQEKDLILEVQDNGKGIPPGQEQIGSSNSHGVGLSNVHRRLQLLYGAPYGLTIESQADKGTTIRIRVPLKEEE</sequence>
<dbReference type="Pfam" id="PF06580">
    <property type="entry name" value="His_kinase"/>
    <property type="match status" value="1"/>
</dbReference>
<feature type="domain" description="Histidine kinase" evidence="9">
    <location>
        <begin position="488"/>
        <end position="586"/>
    </location>
</feature>
<dbReference type="PANTHER" id="PTHR34220:SF7">
    <property type="entry name" value="SENSOR HISTIDINE KINASE YPDA"/>
    <property type="match status" value="1"/>
</dbReference>
<dbReference type="AlphaFoldDB" id="A0A5C1QL65"/>
<organism evidence="11 12">
    <name type="scientific">Oceanispirochaeta crateris</name>
    <dbReference type="NCBI Taxonomy" id="2518645"/>
    <lineage>
        <taxon>Bacteria</taxon>
        <taxon>Pseudomonadati</taxon>
        <taxon>Spirochaetota</taxon>
        <taxon>Spirochaetia</taxon>
        <taxon>Spirochaetales</taxon>
        <taxon>Spirochaetaceae</taxon>
        <taxon>Oceanispirochaeta</taxon>
    </lineage>
</organism>
<keyword evidence="4" id="KW-0597">Phosphoprotein</keyword>
<evidence type="ECO:0000259" key="10">
    <source>
        <dbReference type="PROSITE" id="PS50885"/>
    </source>
</evidence>
<dbReference type="RefSeq" id="WP_149486158.1">
    <property type="nucleotide sequence ID" value="NZ_CP036150.1"/>
</dbReference>
<feature type="coiled-coil region" evidence="7">
    <location>
        <begin position="373"/>
        <end position="400"/>
    </location>
</feature>
<comment type="catalytic activity">
    <reaction evidence="1">
        <text>ATP + protein L-histidine = ADP + protein N-phospho-L-histidine.</text>
        <dbReference type="EC" id="2.7.13.3"/>
    </reaction>
</comment>
<dbReference type="Gene3D" id="3.30.565.10">
    <property type="entry name" value="Histidine kinase-like ATPase, C-terminal domain"/>
    <property type="match status" value="1"/>
</dbReference>
<comment type="subcellular location">
    <subcellularLocation>
        <location evidence="2">Membrane</location>
    </subcellularLocation>
</comment>
<evidence type="ECO:0000256" key="5">
    <source>
        <dbReference type="ARBA" id="ARBA00022679"/>
    </source>
</evidence>
<gene>
    <name evidence="11" type="ORF">EXM22_08795</name>
</gene>
<dbReference type="SMART" id="SM00387">
    <property type="entry name" value="HATPase_c"/>
    <property type="match status" value="1"/>
</dbReference>
<evidence type="ECO:0000259" key="9">
    <source>
        <dbReference type="PROSITE" id="PS50109"/>
    </source>
</evidence>
<proteinExistence type="predicted"/>
<evidence type="ECO:0000256" key="7">
    <source>
        <dbReference type="SAM" id="Coils"/>
    </source>
</evidence>
<evidence type="ECO:0000256" key="1">
    <source>
        <dbReference type="ARBA" id="ARBA00000085"/>
    </source>
</evidence>
<dbReference type="InterPro" id="IPR050640">
    <property type="entry name" value="Bact_2-comp_sensor_kinase"/>
</dbReference>
<dbReference type="InterPro" id="IPR003660">
    <property type="entry name" value="HAMP_dom"/>
</dbReference>
<feature type="domain" description="HAMP" evidence="10">
    <location>
        <begin position="326"/>
        <end position="378"/>
    </location>
</feature>
<evidence type="ECO:0000313" key="11">
    <source>
        <dbReference type="EMBL" id="QEN08078.1"/>
    </source>
</evidence>
<dbReference type="SMART" id="SM00304">
    <property type="entry name" value="HAMP"/>
    <property type="match status" value="1"/>
</dbReference>
<evidence type="ECO:0000256" key="6">
    <source>
        <dbReference type="ARBA" id="ARBA00022777"/>
    </source>
</evidence>
<keyword evidence="5" id="KW-0808">Transferase</keyword>
<feature type="transmembrane region" description="Helical" evidence="8">
    <location>
        <begin position="23"/>
        <end position="49"/>
    </location>
</feature>
<keyword evidence="8" id="KW-0812">Transmembrane</keyword>
<reference evidence="11 12" key="1">
    <citation type="submission" date="2019-02" db="EMBL/GenBank/DDBJ databases">
        <title>Complete Genome Sequence and Methylome Analysis of free living Spirochaetas.</title>
        <authorList>
            <person name="Fomenkov A."/>
            <person name="Dubinina G."/>
            <person name="Leshcheva N."/>
            <person name="Mikheeva N."/>
            <person name="Grabovich M."/>
            <person name="Vincze T."/>
            <person name="Roberts R.J."/>
        </authorList>
    </citation>
    <scope>NUCLEOTIDE SEQUENCE [LARGE SCALE GENOMIC DNA]</scope>
    <source>
        <strain evidence="11 12">K2</strain>
    </source>
</reference>
<dbReference type="CDD" id="cd06225">
    <property type="entry name" value="HAMP"/>
    <property type="match status" value="1"/>
</dbReference>
<keyword evidence="12" id="KW-1185">Reference proteome</keyword>
<keyword evidence="6 11" id="KW-0418">Kinase</keyword>
<dbReference type="GO" id="GO:0000155">
    <property type="term" value="F:phosphorelay sensor kinase activity"/>
    <property type="evidence" value="ECO:0007669"/>
    <property type="project" value="InterPro"/>
</dbReference>
<dbReference type="GO" id="GO:0016020">
    <property type="term" value="C:membrane"/>
    <property type="evidence" value="ECO:0007669"/>
    <property type="project" value="UniProtKB-SubCell"/>
</dbReference>
<keyword evidence="8" id="KW-1133">Transmembrane helix</keyword>
<accession>A0A5C1QL65</accession>
<evidence type="ECO:0000256" key="3">
    <source>
        <dbReference type="ARBA" id="ARBA00012438"/>
    </source>
</evidence>
<dbReference type="InterPro" id="IPR036890">
    <property type="entry name" value="HATPase_C_sf"/>
</dbReference>
<dbReference type="Pfam" id="PF00672">
    <property type="entry name" value="HAMP"/>
    <property type="match status" value="1"/>
</dbReference>
<dbReference type="CDD" id="cd18773">
    <property type="entry name" value="PDC1_HK_sensor"/>
    <property type="match status" value="1"/>
</dbReference>
<dbReference type="KEGG" id="ock:EXM22_08795"/>
<name>A0A5C1QL65_9SPIO</name>
<feature type="transmembrane region" description="Helical" evidence="8">
    <location>
        <begin position="272"/>
        <end position="295"/>
    </location>
</feature>
<dbReference type="EC" id="2.7.13.3" evidence="3"/>
<dbReference type="PROSITE" id="PS50885">
    <property type="entry name" value="HAMP"/>
    <property type="match status" value="1"/>
</dbReference>
<feature type="transmembrane region" description="Helical" evidence="8">
    <location>
        <begin position="301"/>
        <end position="324"/>
    </location>
</feature>
<dbReference type="PRINTS" id="PR00344">
    <property type="entry name" value="BCTRLSENSOR"/>
</dbReference>
<dbReference type="PROSITE" id="PS50109">
    <property type="entry name" value="HIS_KIN"/>
    <property type="match status" value="1"/>
</dbReference>
<protein>
    <recommendedName>
        <fullName evidence="3">histidine kinase</fullName>
        <ecNumber evidence="3">2.7.13.3</ecNumber>
    </recommendedName>
</protein>
<dbReference type="OrthoDB" id="370211at2"/>
<evidence type="ECO:0000313" key="12">
    <source>
        <dbReference type="Proteomes" id="UP000324209"/>
    </source>
</evidence>
<dbReference type="InterPro" id="IPR010559">
    <property type="entry name" value="Sig_transdc_His_kin_internal"/>
</dbReference>
<dbReference type="SUPFAM" id="SSF55874">
    <property type="entry name" value="ATPase domain of HSP90 chaperone/DNA topoisomerase II/histidine kinase"/>
    <property type="match status" value="1"/>
</dbReference>
<evidence type="ECO:0000256" key="4">
    <source>
        <dbReference type="ARBA" id="ARBA00022553"/>
    </source>
</evidence>
<evidence type="ECO:0000256" key="8">
    <source>
        <dbReference type="SAM" id="Phobius"/>
    </source>
</evidence>
<dbReference type="SUPFAM" id="SSF158472">
    <property type="entry name" value="HAMP domain-like"/>
    <property type="match status" value="1"/>
</dbReference>
<evidence type="ECO:0000256" key="2">
    <source>
        <dbReference type="ARBA" id="ARBA00004370"/>
    </source>
</evidence>
<dbReference type="PANTHER" id="PTHR34220">
    <property type="entry name" value="SENSOR HISTIDINE KINASE YPDA"/>
    <property type="match status" value="1"/>
</dbReference>
<dbReference type="Pfam" id="PF02518">
    <property type="entry name" value="HATPase_c"/>
    <property type="match status" value="1"/>
</dbReference>
<dbReference type="EMBL" id="CP036150">
    <property type="protein sequence ID" value="QEN08078.1"/>
    <property type="molecule type" value="Genomic_DNA"/>
</dbReference>